<evidence type="ECO:0000313" key="5">
    <source>
        <dbReference type="EMBL" id="KAF7711056.1"/>
    </source>
</evidence>
<gene>
    <name evidence="5" type="ORF">HF521_000067</name>
</gene>
<dbReference type="SMART" id="SM00892">
    <property type="entry name" value="Endonuclease_NS"/>
    <property type="match status" value="1"/>
</dbReference>
<organism evidence="5 6">
    <name type="scientific">Silurus meridionalis</name>
    <name type="common">Southern catfish</name>
    <name type="synonym">Silurus soldatovi meridionalis</name>
    <dbReference type="NCBI Taxonomy" id="175797"/>
    <lineage>
        <taxon>Eukaryota</taxon>
        <taxon>Metazoa</taxon>
        <taxon>Chordata</taxon>
        <taxon>Craniata</taxon>
        <taxon>Vertebrata</taxon>
        <taxon>Euteleostomi</taxon>
        <taxon>Actinopterygii</taxon>
        <taxon>Neopterygii</taxon>
        <taxon>Teleostei</taxon>
        <taxon>Ostariophysi</taxon>
        <taxon>Siluriformes</taxon>
        <taxon>Siluridae</taxon>
        <taxon>Silurus</taxon>
    </lineage>
</organism>
<dbReference type="Proteomes" id="UP000606274">
    <property type="component" value="Unassembled WGS sequence"/>
</dbReference>
<proteinExistence type="predicted"/>
<evidence type="ECO:0000256" key="2">
    <source>
        <dbReference type="SAM" id="SignalP"/>
    </source>
</evidence>
<dbReference type="SUPFAM" id="SSF54060">
    <property type="entry name" value="His-Me finger endonucleases"/>
    <property type="match status" value="1"/>
</dbReference>
<evidence type="ECO:0000259" key="3">
    <source>
        <dbReference type="SMART" id="SM00477"/>
    </source>
</evidence>
<dbReference type="InterPro" id="IPR039015">
    <property type="entry name" value="ENDOD1"/>
</dbReference>
<accession>A0A8T0BZ58</accession>
<dbReference type="InterPro" id="IPR044925">
    <property type="entry name" value="His-Me_finger_sf"/>
</dbReference>
<reference evidence="5" key="1">
    <citation type="submission" date="2020-08" db="EMBL/GenBank/DDBJ databases">
        <title>Chromosome-level assembly of Southern catfish (Silurus meridionalis) provides insights into visual adaptation to the nocturnal and benthic lifestyles.</title>
        <authorList>
            <person name="Zhang Y."/>
            <person name="Wang D."/>
            <person name="Peng Z."/>
        </authorList>
    </citation>
    <scope>NUCLEOTIDE SEQUENCE</scope>
    <source>
        <strain evidence="5">SWU-2019-XX</strain>
        <tissue evidence="5">Muscle</tissue>
    </source>
</reference>
<feature type="non-terminal residue" evidence="5">
    <location>
        <position position="1"/>
    </location>
</feature>
<dbReference type="GO" id="GO:0016787">
    <property type="term" value="F:hydrolase activity"/>
    <property type="evidence" value="ECO:0007669"/>
    <property type="project" value="InterPro"/>
</dbReference>
<dbReference type="SMART" id="SM00477">
    <property type="entry name" value="NUC"/>
    <property type="match status" value="1"/>
</dbReference>
<protein>
    <recommendedName>
        <fullName evidence="7">Endonuclease domain-containing 1 protein-like</fullName>
    </recommendedName>
</protein>
<dbReference type="Pfam" id="PF01223">
    <property type="entry name" value="Endonuclease_NS"/>
    <property type="match status" value="1"/>
</dbReference>
<sequence length="293" mass="34148">MCVRMKLLPLVLLLSIAPLTLTEVVKDFGRSKCSKFFFRGSNKKSIITPTAFKGNQYKQICQHWNKVYRFATLYDTQRRIPVYSAYILTVQKEKMNLSLPENNRKEEWKNEPQLESSRYIPDMTLITVAEMDEYYNQAVNRDYAESQKNTIPPINYTRGHVFPRGFAADQFQADSTFTFTNVAPQTQQSNEEWERQVETPMKNTIKNTCSPNNNNPTYIVTGVVPGNKWIPIKRKIYNDYKTIDNGVNIPSYYWTAFCCVHNNVRISNSYISQQNQHDGRTHKFSEMSVNNLN</sequence>
<feature type="chain" id="PRO_5035741166" description="Endonuclease domain-containing 1 protein-like" evidence="2">
    <location>
        <begin position="23"/>
        <end position="293"/>
    </location>
</feature>
<dbReference type="EMBL" id="JABFDY010000001">
    <property type="protein sequence ID" value="KAF7711056.1"/>
    <property type="molecule type" value="Genomic_DNA"/>
</dbReference>
<evidence type="ECO:0000259" key="4">
    <source>
        <dbReference type="SMART" id="SM00892"/>
    </source>
</evidence>
<dbReference type="Gene3D" id="3.40.570.10">
    <property type="entry name" value="Extracellular Endonuclease, subunit A"/>
    <property type="match status" value="1"/>
</dbReference>
<feature type="domain" description="DNA/RNA non-specific endonuclease/pyrophosphatase/phosphodiesterase" evidence="4">
    <location>
        <begin position="66"/>
        <end position="293"/>
    </location>
</feature>
<evidence type="ECO:0000313" key="6">
    <source>
        <dbReference type="Proteomes" id="UP000606274"/>
    </source>
</evidence>
<keyword evidence="2" id="KW-0732">Signal</keyword>
<dbReference type="GO" id="GO:0046872">
    <property type="term" value="F:metal ion binding"/>
    <property type="evidence" value="ECO:0007669"/>
    <property type="project" value="InterPro"/>
</dbReference>
<dbReference type="PANTHER" id="PTHR21472">
    <property type="entry name" value="ENDONUCLEASE DOMAIN-CONTAINING 1 PROTEIN ENDOD1"/>
    <property type="match status" value="1"/>
</dbReference>
<dbReference type="InterPro" id="IPR020821">
    <property type="entry name" value="ENPP1-3/EXOG-like_nuc-like"/>
</dbReference>
<comment type="caution">
    <text evidence="5">The sequence shown here is derived from an EMBL/GenBank/DDBJ whole genome shotgun (WGS) entry which is preliminary data.</text>
</comment>
<feature type="domain" description="ENPP1-3/EXOG-like endonuclease/phosphodiesterase" evidence="3">
    <location>
        <begin position="67"/>
        <end position="291"/>
    </location>
</feature>
<dbReference type="InterPro" id="IPR044929">
    <property type="entry name" value="DNA/RNA_non-sp_Endonuclease_sf"/>
</dbReference>
<keyword evidence="6" id="KW-1185">Reference proteome</keyword>
<name>A0A8T0BZ58_SILME</name>
<dbReference type="AlphaFoldDB" id="A0A8T0BZ58"/>
<feature type="region of interest" description="Disordered" evidence="1">
    <location>
        <begin position="273"/>
        <end position="293"/>
    </location>
</feature>
<evidence type="ECO:0000256" key="1">
    <source>
        <dbReference type="SAM" id="MobiDB-lite"/>
    </source>
</evidence>
<dbReference type="PANTHER" id="PTHR21472:SF26">
    <property type="entry name" value="ENDONUCLEASE DOMAIN CONTAINING 1"/>
    <property type="match status" value="1"/>
</dbReference>
<evidence type="ECO:0008006" key="7">
    <source>
        <dbReference type="Google" id="ProtNLM"/>
    </source>
</evidence>
<feature type="signal peptide" evidence="2">
    <location>
        <begin position="1"/>
        <end position="22"/>
    </location>
</feature>
<dbReference type="InterPro" id="IPR001604">
    <property type="entry name" value="Endo_G_ENPP1-like_dom"/>
</dbReference>
<dbReference type="GO" id="GO:0003676">
    <property type="term" value="F:nucleic acid binding"/>
    <property type="evidence" value="ECO:0007669"/>
    <property type="project" value="InterPro"/>
</dbReference>